<dbReference type="Proteomes" id="UP001330827">
    <property type="component" value="Chromosome"/>
</dbReference>
<protein>
    <submittedName>
        <fullName evidence="2">Uncharacterized protein</fullName>
    </submittedName>
</protein>
<evidence type="ECO:0000256" key="1">
    <source>
        <dbReference type="SAM" id="MobiDB-lite"/>
    </source>
</evidence>
<keyword evidence="3" id="KW-1185">Reference proteome</keyword>
<organism evidence="2 3">
    <name type="scientific">Streptomyces brevispora</name>
    <dbReference type="NCBI Taxonomy" id="887462"/>
    <lineage>
        <taxon>Bacteria</taxon>
        <taxon>Bacillati</taxon>
        <taxon>Actinomycetota</taxon>
        <taxon>Actinomycetes</taxon>
        <taxon>Kitasatosporales</taxon>
        <taxon>Streptomycetaceae</taxon>
        <taxon>Streptomyces</taxon>
    </lineage>
</organism>
<dbReference type="RefSeq" id="WP_326593849.1">
    <property type="nucleotide sequence ID" value="NZ_CP109114.1"/>
</dbReference>
<reference evidence="2 3" key="1">
    <citation type="submission" date="2022-10" db="EMBL/GenBank/DDBJ databases">
        <title>The complete genomes of actinobacterial strains from the NBC collection.</title>
        <authorList>
            <person name="Joergensen T.S."/>
            <person name="Alvarez Arevalo M."/>
            <person name="Sterndorff E.B."/>
            <person name="Faurdal D."/>
            <person name="Vuksanovic O."/>
            <person name="Mourched A.-S."/>
            <person name="Charusanti P."/>
            <person name="Shaw S."/>
            <person name="Blin K."/>
            <person name="Weber T."/>
        </authorList>
    </citation>
    <scope>NUCLEOTIDE SEQUENCE [LARGE SCALE GENOMIC DNA]</scope>
    <source>
        <strain evidence="2 3">NBC 01769</strain>
    </source>
</reference>
<name>A0ABZ1G522_9ACTN</name>
<evidence type="ECO:0000313" key="2">
    <source>
        <dbReference type="EMBL" id="WSC14927.1"/>
    </source>
</evidence>
<feature type="region of interest" description="Disordered" evidence="1">
    <location>
        <begin position="1"/>
        <end position="70"/>
    </location>
</feature>
<gene>
    <name evidence="2" type="ORF">OIE64_20185</name>
</gene>
<evidence type="ECO:0000313" key="3">
    <source>
        <dbReference type="Proteomes" id="UP001330827"/>
    </source>
</evidence>
<proteinExistence type="predicted"/>
<sequence length="186" mass="19677">MNHDEGAKGYGLVRTPGGDLHGRNDRAGAGNRSDIATVAADNLSAANDSRGDTPTTVGQPPKVQPSRSDIATTALRDRLRSALRRHIDPDDDTMPAIWPGGDFIWLGTDSVIDDLVAAVGAEQLAADRNAAQFRGVLLGSQKNLRDEQAAAAVERVRAECAAIGTPHICNAVDRILGVLDQPKEQP</sequence>
<feature type="compositionally biased region" description="Polar residues" evidence="1">
    <location>
        <begin position="44"/>
        <end position="58"/>
    </location>
</feature>
<dbReference type="EMBL" id="CP109114">
    <property type="protein sequence ID" value="WSC14927.1"/>
    <property type="molecule type" value="Genomic_DNA"/>
</dbReference>
<accession>A0ABZ1G522</accession>